<keyword evidence="1" id="KW-1133">Transmembrane helix</keyword>
<dbReference type="EMBL" id="JADNYJ010000100">
    <property type="protein sequence ID" value="KAF8885716.1"/>
    <property type="molecule type" value="Genomic_DNA"/>
</dbReference>
<comment type="caution">
    <text evidence="2">The sequence shown here is derived from an EMBL/GenBank/DDBJ whole genome shotgun (WGS) entry which is preliminary data.</text>
</comment>
<dbReference type="Proteomes" id="UP000724874">
    <property type="component" value="Unassembled WGS sequence"/>
</dbReference>
<accession>A0A9P5NH13</accession>
<feature type="transmembrane region" description="Helical" evidence="1">
    <location>
        <begin position="79"/>
        <end position="102"/>
    </location>
</feature>
<evidence type="ECO:0000313" key="2">
    <source>
        <dbReference type="EMBL" id="KAF8885716.1"/>
    </source>
</evidence>
<evidence type="ECO:0000313" key="3">
    <source>
        <dbReference type="Proteomes" id="UP000724874"/>
    </source>
</evidence>
<evidence type="ECO:0000256" key="1">
    <source>
        <dbReference type="SAM" id="Phobius"/>
    </source>
</evidence>
<protein>
    <submittedName>
        <fullName evidence="2">Uncharacterized protein</fullName>
    </submittedName>
</protein>
<keyword evidence="3" id="KW-1185">Reference proteome</keyword>
<organism evidence="2 3">
    <name type="scientific">Gymnopilus junonius</name>
    <name type="common">Spectacular rustgill mushroom</name>
    <name type="synonym">Gymnopilus spectabilis subsp. junonius</name>
    <dbReference type="NCBI Taxonomy" id="109634"/>
    <lineage>
        <taxon>Eukaryota</taxon>
        <taxon>Fungi</taxon>
        <taxon>Dikarya</taxon>
        <taxon>Basidiomycota</taxon>
        <taxon>Agaricomycotina</taxon>
        <taxon>Agaricomycetes</taxon>
        <taxon>Agaricomycetidae</taxon>
        <taxon>Agaricales</taxon>
        <taxon>Agaricineae</taxon>
        <taxon>Hymenogastraceae</taxon>
        <taxon>Gymnopilus</taxon>
    </lineage>
</organism>
<sequence>MRGWEWRRGRGMLCRCYCYHCCGCCRFEALKLYSIRVCSSYGMVRYVCTWLTPAVSPFSYFPSFFIFLSLMFINHPFLLIYTLFLSLISFSHVFTSVSPIFIHVQVPISFPSLFCTLG</sequence>
<proteinExistence type="predicted"/>
<gene>
    <name evidence="2" type="ORF">CPB84DRAFT_127708</name>
</gene>
<keyword evidence="1" id="KW-0472">Membrane</keyword>
<reference evidence="2" key="1">
    <citation type="submission" date="2020-11" db="EMBL/GenBank/DDBJ databases">
        <authorList>
            <consortium name="DOE Joint Genome Institute"/>
            <person name="Ahrendt S."/>
            <person name="Riley R."/>
            <person name="Andreopoulos W."/>
            <person name="LaButti K."/>
            <person name="Pangilinan J."/>
            <person name="Ruiz-duenas F.J."/>
            <person name="Barrasa J.M."/>
            <person name="Sanchez-Garcia M."/>
            <person name="Camarero S."/>
            <person name="Miyauchi S."/>
            <person name="Serrano A."/>
            <person name="Linde D."/>
            <person name="Babiker R."/>
            <person name="Drula E."/>
            <person name="Ayuso-Fernandez I."/>
            <person name="Pacheco R."/>
            <person name="Padilla G."/>
            <person name="Ferreira P."/>
            <person name="Barriuso J."/>
            <person name="Kellner H."/>
            <person name="Castanera R."/>
            <person name="Alfaro M."/>
            <person name="Ramirez L."/>
            <person name="Pisabarro A.G."/>
            <person name="Kuo A."/>
            <person name="Tritt A."/>
            <person name="Lipzen A."/>
            <person name="He G."/>
            <person name="Yan M."/>
            <person name="Ng V."/>
            <person name="Cullen D."/>
            <person name="Martin F."/>
            <person name="Rosso M.-N."/>
            <person name="Henrissat B."/>
            <person name="Hibbett D."/>
            <person name="Martinez A.T."/>
            <person name="Grigoriev I.V."/>
        </authorList>
    </citation>
    <scope>NUCLEOTIDE SEQUENCE</scope>
    <source>
        <strain evidence="2">AH 44721</strain>
    </source>
</reference>
<feature type="transmembrane region" description="Helical" evidence="1">
    <location>
        <begin position="50"/>
        <end position="73"/>
    </location>
</feature>
<name>A0A9P5NH13_GYMJU</name>
<keyword evidence="1" id="KW-0812">Transmembrane</keyword>
<dbReference type="AlphaFoldDB" id="A0A9P5NH13"/>